<evidence type="ECO:0000313" key="3">
    <source>
        <dbReference type="Proteomes" id="UP000660668"/>
    </source>
</evidence>
<evidence type="ECO:0000313" key="2">
    <source>
        <dbReference type="EMBL" id="MBF4768497.1"/>
    </source>
</evidence>
<organism evidence="2 3">
    <name type="scientific">Nocardioides agariphilus</name>
    <dbReference type="NCBI Taxonomy" id="433664"/>
    <lineage>
        <taxon>Bacteria</taxon>
        <taxon>Bacillati</taxon>
        <taxon>Actinomycetota</taxon>
        <taxon>Actinomycetes</taxon>
        <taxon>Propionibacteriales</taxon>
        <taxon>Nocardioidaceae</taxon>
        <taxon>Nocardioides</taxon>
    </lineage>
</organism>
<dbReference type="AlphaFoldDB" id="A0A930VKU5"/>
<comment type="caution">
    <text evidence="2">The sequence shown here is derived from an EMBL/GenBank/DDBJ whole genome shotgun (WGS) entry which is preliminary data.</text>
</comment>
<keyword evidence="3" id="KW-1185">Reference proteome</keyword>
<dbReference type="Proteomes" id="UP000660668">
    <property type="component" value="Unassembled WGS sequence"/>
</dbReference>
<evidence type="ECO:0000256" key="1">
    <source>
        <dbReference type="SAM" id="MobiDB-lite"/>
    </source>
</evidence>
<dbReference type="EMBL" id="JADKPO010000014">
    <property type="protein sequence ID" value="MBF4768497.1"/>
    <property type="molecule type" value="Genomic_DNA"/>
</dbReference>
<accession>A0A930VKU5</accession>
<proteinExistence type="predicted"/>
<reference evidence="2" key="1">
    <citation type="submission" date="2020-11" db="EMBL/GenBank/DDBJ databases">
        <title>Nocardioides cynanchi sp. nov., isolated from soil of rhizosphere of Cynanchum wilfordii.</title>
        <authorList>
            <person name="Lee J.-S."/>
            <person name="Suh M.K."/>
            <person name="Kim J.-S."/>
        </authorList>
    </citation>
    <scope>NUCLEOTIDE SEQUENCE</scope>
    <source>
        <strain evidence="2">KCTC 19276</strain>
    </source>
</reference>
<evidence type="ECO:0008006" key="4">
    <source>
        <dbReference type="Google" id="ProtNLM"/>
    </source>
</evidence>
<feature type="region of interest" description="Disordered" evidence="1">
    <location>
        <begin position="16"/>
        <end position="36"/>
    </location>
</feature>
<dbReference type="RefSeq" id="WP_194696639.1">
    <property type="nucleotide sequence ID" value="NZ_JADKPO010000014.1"/>
</dbReference>
<gene>
    <name evidence="2" type="ORF">ISU10_12050</name>
</gene>
<protein>
    <recommendedName>
        <fullName evidence="4">AbiEi antitoxin C-terminal domain-containing protein</fullName>
    </recommendedName>
</protein>
<sequence length="342" mass="38252">MSTWSTKAPVVRVSAPVRVDRSGATGPTKGQAEGPLWRRTSSGFYVPAHVSDELVEQRIVEQGSRLREGAVTGWAALRLLRGGYFDGLASDGRTSLPVQVAANGDRLRSEDGLAVHRVEIDEEDVVIRYGVRCAAPERALFDAVRWSEDLVERVTAIDMAAAAEISSPARLRAFALAHRGTRGRMLVLEALSWASERAESPQEVRLRMIWRRRFSATRPEVNRVILDDAGRRLGKPDLVDPDLEMGAEFDGAEHRARARHRRDVRRLDDFLRAGLEIAVFVGADLDDEDLVVDRLQATRARAGRVPRRWKLAPPGRSLDERLDERDRMIAFHETSPGHTTYL</sequence>
<name>A0A930VKU5_9ACTN</name>